<evidence type="ECO:0000313" key="8">
    <source>
        <dbReference type="Proteomes" id="UP000077407"/>
    </source>
</evidence>
<feature type="binding site" evidence="5">
    <location>
        <position position="185"/>
    </location>
    <ligand>
        <name>biotin</name>
        <dbReference type="ChEBI" id="CHEBI:57586"/>
    </ligand>
</feature>
<dbReference type="SUPFAM" id="SSF46785">
    <property type="entry name" value="Winged helix' DNA-binding domain"/>
    <property type="match status" value="1"/>
</dbReference>
<dbReference type="InterPro" id="IPR003142">
    <property type="entry name" value="BPL_C"/>
</dbReference>
<dbReference type="CDD" id="cd16442">
    <property type="entry name" value="BPL"/>
    <property type="match status" value="1"/>
</dbReference>
<dbReference type="InterPro" id="IPR036390">
    <property type="entry name" value="WH_DNA-bd_sf"/>
</dbReference>
<feature type="binding site" evidence="5">
    <location>
        <position position="115"/>
    </location>
    <ligand>
        <name>biotin</name>
        <dbReference type="ChEBI" id="CHEBI:57586"/>
    </ligand>
</feature>
<dbReference type="InterPro" id="IPR004143">
    <property type="entry name" value="BPL_LPL_catalytic"/>
</dbReference>
<evidence type="ECO:0000256" key="4">
    <source>
        <dbReference type="ARBA" id="ARBA00023267"/>
    </source>
</evidence>
<evidence type="ECO:0000313" key="7">
    <source>
        <dbReference type="EMBL" id="OAA91595.1"/>
    </source>
</evidence>
<comment type="function">
    <text evidence="5">Acts both as a biotin--[acetyl-CoA-carboxylase] ligase and a repressor.</text>
</comment>
<protein>
    <recommendedName>
        <fullName evidence="5">Bifunctional ligase/repressor BirA</fullName>
    </recommendedName>
    <alternativeName>
        <fullName evidence="5">Biotin--[acetyl-CoA-carboxylase] ligase</fullName>
        <ecNumber evidence="5">6.3.4.15</ecNumber>
    </alternativeName>
    <alternativeName>
        <fullName evidence="5">Biotin--protein ligase</fullName>
    </alternativeName>
    <alternativeName>
        <fullName evidence="5">Biotin-[acetyl-CoA carboxylase] synthetase</fullName>
    </alternativeName>
</protein>
<dbReference type="EMBL" id="LITT01000005">
    <property type="protein sequence ID" value="OAA91595.1"/>
    <property type="molecule type" value="Genomic_DNA"/>
</dbReference>
<evidence type="ECO:0000256" key="2">
    <source>
        <dbReference type="ARBA" id="ARBA00022741"/>
    </source>
</evidence>
<dbReference type="InterPro" id="IPR045864">
    <property type="entry name" value="aa-tRNA-synth_II/BPL/LPL"/>
</dbReference>
<evidence type="ECO:0000256" key="3">
    <source>
        <dbReference type="ARBA" id="ARBA00022840"/>
    </source>
</evidence>
<keyword evidence="5" id="KW-0678">Repressor</keyword>
<dbReference type="NCBIfam" id="TIGR00121">
    <property type="entry name" value="birA_ligase"/>
    <property type="match status" value="1"/>
</dbReference>
<dbReference type="InterPro" id="IPR004408">
    <property type="entry name" value="Biotin_CoA_COase_ligase"/>
</dbReference>
<feature type="binding site" evidence="5">
    <location>
        <begin position="91"/>
        <end position="93"/>
    </location>
    <ligand>
        <name>biotin</name>
        <dbReference type="ChEBI" id="CHEBI:57586"/>
    </ligand>
</feature>
<dbReference type="OrthoDB" id="9807064at2"/>
<accession>A0A162J7Y1</accession>
<dbReference type="Gene3D" id="1.10.10.10">
    <property type="entry name" value="Winged helix-like DNA-binding domain superfamily/Winged helix DNA-binding domain"/>
    <property type="match status" value="1"/>
</dbReference>
<dbReference type="EC" id="6.3.4.15" evidence="5"/>
<keyword evidence="3 5" id="KW-0067">ATP-binding</keyword>
<keyword evidence="5" id="KW-0804">Transcription</keyword>
<dbReference type="GO" id="GO:0016740">
    <property type="term" value="F:transferase activity"/>
    <property type="evidence" value="ECO:0007669"/>
    <property type="project" value="UniProtKB-ARBA"/>
</dbReference>
<proteinExistence type="inferred from homology"/>
<comment type="catalytic activity">
    <reaction evidence="5">
        <text>biotin + L-lysyl-[protein] + ATP = N(6)-biotinyl-L-lysyl-[protein] + AMP + diphosphate + H(+)</text>
        <dbReference type="Rhea" id="RHEA:11756"/>
        <dbReference type="Rhea" id="RHEA-COMP:9752"/>
        <dbReference type="Rhea" id="RHEA-COMP:10505"/>
        <dbReference type="ChEBI" id="CHEBI:15378"/>
        <dbReference type="ChEBI" id="CHEBI:29969"/>
        <dbReference type="ChEBI" id="CHEBI:30616"/>
        <dbReference type="ChEBI" id="CHEBI:33019"/>
        <dbReference type="ChEBI" id="CHEBI:57586"/>
        <dbReference type="ChEBI" id="CHEBI:83144"/>
        <dbReference type="ChEBI" id="CHEBI:456215"/>
        <dbReference type="EC" id="6.3.4.15"/>
    </reaction>
</comment>
<reference evidence="7 8" key="1">
    <citation type="journal article" date="2015" name="Biotechnol. Bioeng.">
        <title>Genome sequence and phenotypic characterization of Caulobacter segnis.</title>
        <authorList>
            <person name="Patel S."/>
            <person name="Fletcher B."/>
            <person name="Scott D.C."/>
            <person name="Ely B."/>
        </authorList>
    </citation>
    <scope>NUCLEOTIDE SEQUENCE [LARGE SCALE GENOMIC DNA]</scope>
    <source>
        <strain evidence="7 8">ERI-2</strain>
    </source>
</reference>
<dbReference type="InterPro" id="IPR030855">
    <property type="entry name" value="Bifunct_BirA"/>
</dbReference>
<dbReference type="PANTHER" id="PTHR12835">
    <property type="entry name" value="BIOTIN PROTEIN LIGASE"/>
    <property type="match status" value="1"/>
</dbReference>
<feature type="binding site" evidence="5">
    <location>
        <begin position="119"/>
        <end position="121"/>
    </location>
    <ligand>
        <name>biotin</name>
        <dbReference type="ChEBI" id="CHEBI:57586"/>
    </ligand>
</feature>
<dbReference type="GO" id="GO:0009249">
    <property type="term" value="P:protein lipoylation"/>
    <property type="evidence" value="ECO:0007669"/>
    <property type="project" value="UniProtKB-ARBA"/>
</dbReference>
<dbReference type="Proteomes" id="UP000077407">
    <property type="component" value="Unassembled WGS sequence"/>
</dbReference>
<keyword evidence="2 5" id="KW-0547">Nucleotide-binding</keyword>
<dbReference type="SUPFAM" id="SSF50037">
    <property type="entry name" value="C-terminal domain of transcriptional repressors"/>
    <property type="match status" value="1"/>
</dbReference>
<evidence type="ECO:0000256" key="1">
    <source>
        <dbReference type="ARBA" id="ARBA00022598"/>
    </source>
</evidence>
<evidence type="ECO:0000259" key="6">
    <source>
        <dbReference type="PROSITE" id="PS51733"/>
    </source>
</evidence>
<dbReference type="Gene3D" id="3.30.930.10">
    <property type="entry name" value="Bira Bifunctional Protein, Domain 2"/>
    <property type="match status" value="1"/>
</dbReference>
<feature type="domain" description="BPL/LPL catalytic" evidence="6">
    <location>
        <begin position="68"/>
        <end position="258"/>
    </location>
</feature>
<dbReference type="AlphaFoldDB" id="A0A162J7Y1"/>
<feature type="DNA-binding region" description="H-T-H motif" evidence="5">
    <location>
        <begin position="20"/>
        <end position="39"/>
    </location>
</feature>
<keyword evidence="5" id="KW-0805">Transcription regulation</keyword>
<dbReference type="Pfam" id="PF08279">
    <property type="entry name" value="HTH_11"/>
    <property type="match status" value="1"/>
</dbReference>
<evidence type="ECO:0000256" key="5">
    <source>
        <dbReference type="HAMAP-Rule" id="MF_00978"/>
    </source>
</evidence>
<organism evidence="7 8">
    <name type="scientific">Clostridium ljungdahlii</name>
    <dbReference type="NCBI Taxonomy" id="1538"/>
    <lineage>
        <taxon>Bacteria</taxon>
        <taxon>Bacillati</taxon>
        <taxon>Bacillota</taxon>
        <taxon>Clostridia</taxon>
        <taxon>Eubacteriales</taxon>
        <taxon>Clostridiaceae</taxon>
        <taxon>Clostridium</taxon>
    </lineage>
</organism>
<dbReference type="HAMAP" id="MF_00978">
    <property type="entry name" value="Bifunct_BirA"/>
    <property type="match status" value="1"/>
</dbReference>
<sequence length="329" mass="37029">MKHYEVLYLLKENRNDFVSGQLISEKLGVSRTAIWKYIKTLKEEGYTIDSSSKKGYKLISSPDILTFEEIKDYLNTKYIGKKIIHYESIGSTNTTAKKLAEQGEENGTIIIAEEQTAGRGRIGRTWSSPKYKSIYFSIILRPNVNPMEVPKITQIIAAAIIEGLKELKIEAKVKWPNDIVIHGKKVCGILTEMSGELNKVNYVIPGTGINVNLNKEDFQEDILNKATSLKIETGSTMDRKVILGTILNKFEPLYEEFVQKGTIESSIEVCKNNSAAIGKNIRIIQNKNERQAKAVDLAEDGRLIVQYENGSFEKLISGEISIRGLDKYI</sequence>
<dbReference type="GO" id="GO:0006355">
    <property type="term" value="P:regulation of DNA-templated transcription"/>
    <property type="evidence" value="ECO:0007669"/>
    <property type="project" value="UniProtKB-UniRule"/>
</dbReference>
<dbReference type="GO" id="GO:0005524">
    <property type="term" value="F:ATP binding"/>
    <property type="evidence" value="ECO:0007669"/>
    <property type="project" value="UniProtKB-UniRule"/>
</dbReference>
<comment type="caution">
    <text evidence="7">The sequence shown here is derived from an EMBL/GenBank/DDBJ whole genome shotgun (WGS) entry which is preliminary data.</text>
</comment>
<name>A0A162J7Y1_9CLOT</name>
<dbReference type="PROSITE" id="PS51733">
    <property type="entry name" value="BPL_LPL_CATALYTIC"/>
    <property type="match status" value="1"/>
</dbReference>
<dbReference type="GO" id="GO:0005737">
    <property type="term" value="C:cytoplasm"/>
    <property type="evidence" value="ECO:0007669"/>
    <property type="project" value="TreeGrafter"/>
</dbReference>
<gene>
    <name evidence="5 7" type="primary">birA</name>
    <name evidence="7" type="ORF">WY13_00560</name>
</gene>
<dbReference type="PATRIC" id="fig|1538.10.peg.1056"/>
<dbReference type="InterPro" id="IPR008988">
    <property type="entry name" value="Transcriptional_repressor_C"/>
</dbReference>
<dbReference type="InterPro" id="IPR036388">
    <property type="entry name" value="WH-like_DNA-bd_sf"/>
</dbReference>
<dbReference type="Gene3D" id="2.30.30.100">
    <property type="match status" value="1"/>
</dbReference>
<dbReference type="Pfam" id="PF03099">
    <property type="entry name" value="BPL_LplA_LipB"/>
    <property type="match status" value="1"/>
</dbReference>
<keyword evidence="1 5" id="KW-0436">Ligase</keyword>
<dbReference type="InterPro" id="IPR013196">
    <property type="entry name" value="HTH_11"/>
</dbReference>
<dbReference type="RefSeq" id="WP_063554174.1">
    <property type="nucleotide sequence ID" value="NZ_LITT01000005.1"/>
</dbReference>
<dbReference type="SUPFAM" id="SSF55681">
    <property type="entry name" value="Class II aaRS and biotin synthetases"/>
    <property type="match status" value="1"/>
</dbReference>
<dbReference type="GO" id="GO:0003677">
    <property type="term" value="F:DNA binding"/>
    <property type="evidence" value="ECO:0007669"/>
    <property type="project" value="UniProtKB-UniRule"/>
</dbReference>
<keyword evidence="4 5" id="KW-0092">Biotin</keyword>
<dbReference type="GO" id="GO:0004077">
    <property type="term" value="F:biotin--[biotin carboxyl-carrier protein] ligase activity"/>
    <property type="evidence" value="ECO:0007669"/>
    <property type="project" value="UniProtKB-UniRule"/>
</dbReference>
<keyword evidence="5" id="KW-0238">DNA-binding</keyword>
<dbReference type="PANTHER" id="PTHR12835:SF5">
    <property type="entry name" value="BIOTIN--PROTEIN LIGASE"/>
    <property type="match status" value="1"/>
</dbReference>
<comment type="similarity">
    <text evidence="5">Belongs to the biotin--protein ligase family.</text>
</comment>
<dbReference type="Pfam" id="PF02237">
    <property type="entry name" value="BPL_C"/>
    <property type="match status" value="1"/>
</dbReference>